<feature type="compositionally biased region" description="Basic and acidic residues" evidence="1">
    <location>
        <begin position="171"/>
        <end position="194"/>
    </location>
</feature>
<dbReference type="AlphaFoldDB" id="A0AA36DYQ5"/>
<evidence type="ECO:0000313" key="3">
    <source>
        <dbReference type="Proteomes" id="UP001177003"/>
    </source>
</evidence>
<gene>
    <name evidence="2" type="ORF">LSALG_LOCUS16406</name>
</gene>
<accession>A0AA36DYQ5</accession>
<feature type="compositionally biased region" description="Acidic residues" evidence="1">
    <location>
        <begin position="111"/>
        <end position="170"/>
    </location>
</feature>
<feature type="region of interest" description="Disordered" evidence="1">
    <location>
        <begin position="106"/>
        <end position="194"/>
    </location>
</feature>
<evidence type="ECO:0000313" key="2">
    <source>
        <dbReference type="EMBL" id="CAI9276431.1"/>
    </source>
</evidence>
<organism evidence="2 3">
    <name type="scientific">Lactuca saligna</name>
    <name type="common">Willowleaf lettuce</name>
    <dbReference type="NCBI Taxonomy" id="75948"/>
    <lineage>
        <taxon>Eukaryota</taxon>
        <taxon>Viridiplantae</taxon>
        <taxon>Streptophyta</taxon>
        <taxon>Embryophyta</taxon>
        <taxon>Tracheophyta</taxon>
        <taxon>Spermatophyta</taxon>
        <taxon>Magnoliopsida</taxon>
        <taxon>eudicotyledons</taxon>
        <taxon>Gunneridae</taxon>
        <taxon>Pentapetalae</taxon>
        <taxon>asterids</taxon>
        <taxon>campanulids</taxon>
        <taxon>Asterales</taxon>
        <taxon>Asteraceae</taxon>
        <taxon>Cichorioideae</taxon>
        <taxon>Cichorieae</taxon>
        <taxon>Lactucinae</taxon>
        <taxon>Lactuca</taxon>
    </lineage>
</organism>
<keyword evidence="3" id="KW-1185">Reference proteome</keyword>
<evidence type="ECO:0000256" key="1">
    <source>
        <dbReference type="SAM" id="MobiDB-lite"/>
    </source>
</evidence>
<protein>
    <submittedName>
        <fullName evidence="2">Uncharacterized protein</fullName>
    </submittedName>
</protein>
<dbReference type="Proteomes" id="UP001177003">
    <property type="component" value="Chromosome 3"/>
</dbReference>
<reference evidence="2" key="1">
    <citation type="submission" date="2023-04" db="EMBL/GenBank/DDBJ databases">
        <authorList>
            <person name="Vijverberg K."/>
            <person name="Xiong W."/>
            <person name="Schranz E."/>
        </authorList>
    </citation>
    <scope>NUCLEOTIDE SEQUENCE</scope>
</reference>
<proteinExistence type="predicted"/>
<name>A0AA36DYQ5_LACSI</name>
<dbReference type="EMBL" id="OX465079">
    <property type="protein sequence ID" value="CAI9276431.1"/>
    <property type="molecule type" value="Genomic_DNA"/>
</dbReference>
<sequence length="194" mass="21842">MAASMSSYGIIVPASRHYFIVNAQPGEDVDEIMVLDPSPTQSAMIHDSGDVFSVMSDGGPAYTTLSMEFTTNHGSVAIARFVDGSQVADDQQPMNIAKFIVLLESRQQQQQDDDHDHEDDDDNDNDNDDDDDDDYDDDDDDDDDEDEDEDDGDDDETEEGDDEVEVEVEEENYKSDEEKEEKEVKEMKGMERFA</sequence>